<name>A0ABV8ITK8_9ACTN</name>
<protein>
    <submittedName>
        <fullName evidence="1">DUF3618 domain-containing protein</fullName>
    </submittedName>
</protein>
<evidence type="ECO:0000313" key="2">
    <source>
        <dbReference type="Proteomes" id="UP001595867"/>
    </source>
</evidence>
<dbReference type="Gene3D" id="6.10.140.1430">
    <property type="match status" value="1"/>
</dbReference>
<reference evidence="2" key="1">
    <citation type="journal article" date="2019" name="Int. J. Syst. Evol. Microbiol.">
        <title>The Global Catalogue of Microorganisms (GCM) 10K type strain sequencing project: providing services to taxonomists for standard genome sequencing and annotation.</title>
        <authorList>
            <consortium name="The Broad Institute Genomics Platform"/>
            <consortium name="The Broad Institute Genome Sequencing Center for Infectious Disease"/>
            <person name="Wu L."/>
            <person name="Ma J."/>
        </authorList>
    </citation>
    <scope>NUCLEOTIDE SEQUENCE [LARGE SCALE GENOMIC DNA]</scope>
    <source>
        <strain evidence="2">TBRC 5832</strain>
    </source>
</reference>
<keyword evidence="2" id="KW-1185">Reference proteome</keyword>
<dbReference type="EMBL" id="JBHSBL010000015">
    <property type="protein sequence ID" value="MFC4066203.1"/>
    <property type="molecule type" value="Genomic_DNA"/>
</dbReference>
<organism evidence="1 2">
    <name type="scientific">Actinoplanes subglobosus</name>
    <dbReference type="NCBI Taxonomy" id="1547892"/>
    <lineage>
        <taxon>Bacteria</taxon>
        <taxon>Bacillati</taxon>
        <taxon>Actinomycetota</taxon>
        <taxon>Actinomycetes</taxon>
        <taxon>Micromonosporales</taxon>
        <taxon>Micromonosporaceae</taxon>
        <taxon>Actinoplanes</taxon>
    </lineage>
</organism>
<gene>
    <name evidence="1" type="ORF">ACFO0C_14810</name>
</gene>
<dbReference type="Proteomes" id="UP001595867">
    <property type="component" value="Unassembled WGS sequence"/>
</dbReference>
<dbReference type="Pfam" id="PF12277">
    <property type="entry name" value="DUF3618"/>
    <property type="match status" value="1"/>
</dbReference>
<dbReference type="InterPro" id="IPR022062">
    <property type="entry name" value="DUF3618"/>
</dbReference>
<sequence length="163" mass="17350">MAEEPERLRQDIENTRASLTRDVDRLADRASPGRVAQRRWQSVKEKVMGSADHVRQLAGDSTGAVRGAPQAAIAQAQGNPLAAGIIAFGAGLLAATLIPVSDTERRAGQQLKDGGGDLTDKAKDIATEIKDDLTGTLQHAVEEVRSTAEDAADTTKNRIRARS</sequence>
<evidence type="ECO:0000313" key="1">
    <source>
        <dbReference type="EMBL" id="MFC4066203.1"/>
    </source>
</evidence>
<accession>A0ABV8ITK8</accession>
<proteinExistence type="predicted"/>
<dbReference type="RefSeq" id="WP_378067176.1">
    <property type="nucleotide sequence ID" value="NZ_JBHSBL010000015.1"/>
</dbReference>
<comment type="caution">
    <text evidence="1">The sequence shown here is derived from an EMBL/GenBank/DDBJ whole genome shotgun (WGS) entry which is preliminary data.</text>
</comment>